<sequence length="130" mass="14584">MDDSDDPGGGSESPSILNLDKKRPLNVLEKSPDWNKIMECEEKAENCDNVEHLAATGPYIVFIETQIGSSSSIGNFTHFKIAKEIFNLKLNNLIKYEIKDKNSLSIQFKTADAANEFCKNKILLKKGYNI</sequence>
<evidence type="ECO:0000313" key="2">
    <source>
        <dbReference type="Proteomes" id="UP001566132"/>
    </source>
</evidence>
<organism evidence="1 2">
    <name type="scientific">Hypothenemus hampei</name>
    <name type="common">Coffee berry borer</name>
    <dbReference type="NCBI Taxonomy" id="57062"/>
    <lineage>
        <taxon>Eukaryota</taxon>
        <taxon>Metazoa</taxon>
        <taxon>Ecdysozoa</taxon>
        <taxon>Arthropoda</taxon>
        <taxon>Hexapoda</taxon>
        <taxon>Insecta</taxon>
        <taxon>Pterygota</taxon>
        <taxon>Neoptera</taxon>
        <taxon>Endopterygota</taxon>
        <taxon>Coleoptera</taxon>
        <taxon>Polyphaga</taxon>
        <taxon>Cucujiformia</taxon>
        <taxon>Curculionidae</taxon>
        <taxon>Scolytinae</taxon>
        <taxon>Hypothenemus</taxon>
    </lineage>
</organism>
<comment type="caution">
    <text evidence="1">The sequence shown here is derived from an EMBL/GenBank/DDBJ whole genome shotgun (WGS) entry which is preliminary data.</text>
</comment>
<keyword evidence="2" id="KW-1185">Reference proteome</keyword>
<dbReference type="Proteomes" id="UP001566132">
    <property type="component" value="Unassembled WGS sequence"/>
</dbReference>
<proteinExistence type="predicted"/>
<reference evidence="1 2" key="1">
    <citation type="submission" date="2024-05" db="EMBL/GenBank/DDBJ databases">
        <title>Genetic variation in Jamaican populations of the coffee berry borer (Hypothenemus hampei).</title>
        <authorList>
            <person name="Errbii M."/>
            <person name="Myrie A."/>
        </authorList>
    </citation>
    <scope>NUCLEOTIDE SEQUENCE [LARGE SCALE GENOMIC DNA]</scope>
    <source>
        <strain evidence="1">JA-Hopewell-2020-01-JO</strain>
        <tissue evidence="1">Whole body</tissue>
    </source>
</reference>
<dbReference type="EMBL" id="JBDJPC010000012">
    <property type="protein sequence ID" value="KAL1489364.1"/>
    <property type="molecule type" value="Genomic_DNA"/>
</dbReference>
<name>A0ABD1E6N1_HYPHA</name>
<gene>
    <name evidence="1" type="ORF">ABEB36_014277</name>
</gene>
<dbReference type="AlphaFoldDB" id="A0ABD1E6N1"/>
<protein>
    <submittedName>
        <fullName evidence="1">Uncharacterized protein</fullName>
    </submittedName>
</protein>
<evidence type="ECO:0000313" key="1">
    <source>
        <dbReference type="EMBL" id="KAL1489364.1"/>
    </source>
</evidence>
<accession>A0ABD1E6N1</accession>